<dbReference type="EMBL" id="QMEU01000069">
    <property type="protein sequence ID" value="RAU92275.1"/>
    <property type="molecule type" value="Genomic_DNA"/>
</dbReference>
<evidence type="ECO:0000256" key="2">
    <source>
        <dbReference type="PROSITE-ProRule" id="PRU00335"/>
    </source>
</evidence>
<dbReference type="Pfam" id="PF18556">
    <property type="entry name" value="TetR_C_35"/>
    <property type="match status" value="1"/>
</dbReference>
<dbReference type="InterPro" id="IPR050109">
    <property type="entry name" value="HTH-type_TetR-like_transc_reg"/>
</dbReference>
<dbReference type="PROSITE" id="PS50977">
    <property type="entry name" value="HTH_TETR_2"/>
    <property type="match status" value="1"/>
</dbReference>
<dbReference type="InterPro" id="IPR009057">
    <property type="entry name" value="Homeodomain-like_sf"/>
</dbReference>
<proteinExistence type="predicted"/>
<name>A0A329KB39_9MYCO</name>
<evidence type="ECO:0000259" key="3">
    <source>
        <dbReference type="PROSITE" id="PS50977"/>
    </source>
</evidence>
<evidence type="ECO:0000313" key="4">
    <source>
        <dbReference type="EMBL" id="RAU92275.1"/>
    </source>
</evidence>
<feature type="domain" description="HTH tetR-type" evidence="3">
    <location>
        <begin position="28"/>
        <end position="88"/>
    </location>
</feature>
<dbReference type="InterPro" id="IPR040611">
    <property type="entry name" value="AlkX_C"/>
</dbReference>
<protein>
    <submittedName>
        <fullName evidence="4">TetR/AcrR family transcriptional regulator</fullName>
    </submittedName>
</protein>
<organism evidence="4 5">
    <name type="scientific">Mycobacterium colombiense</name>
    <dbReference type="NCBI Taxonomy" id="339268"/>
    <lineage>
        <taxon>Bacteria</taxon>
        <taxon>Bacillati</taxon>
        <taxon>Actinomycetota</taxon>
        <taxon>Actinomycetes</taxon>
        <taxon>Mycobacteriales</taxon>
        <taxon>Mycobacteriaceae</taxon>
        <taxon>Mycobacterium</taxon>
        <taxon>Mycobacterium avium complex (MAC)</taxon>
    </lineage>
</organism>
<keyword evidence="1 2" id="KW-0238">DNA-binding</keyword>
<evidence type="ECO:0000256" key="1">
    <source>
        <dbReference type="ARBA" id="ARBA00023125"/>
    </source>
</evidence>
<dbReference type="GO" id="GO:0003700">
    <property type="term" value="F:DNA-binding transcription factor activity"/>
    <property type="evidence" value="ECO:0007669"/>
    <property type="project" value="TreeGrafter"/>
</dbReference>
<reference evidence="4 5" key="1">
    <citation type="submission" date="2018-06" db="EMBL/GenBank/DDBJ databases">
        <title>NTM in soil in Japan.</title>
        <authorList>
            <person name="Ohya K."/>
        </authorList>
    </citation>
    <scope>NUCLEOTIDE SEQUENCE [LARGE SCALE GENOMIC DNA]</scope>
    <source>
        <strain evidence="4 5">GF76</strain>
    </source>
</reference>
<sequence length="231" mass="25964">MVTTRTAEFVRRLTEPDPVVLAQVVDPDEITARILAATIEQAELVGMRRITMEDIARRSGVGRATLYRRFPTKAALVDAVVLAEARRFLEGDAQAWARGETLEDRMVYSTAFSVTFMREHALLKKLLRTEPETILPSLTIEAGAILDYAAEHAMRLLRTELYGKSKTTAAQERHLRTVAELHTRLTLSFIVTPHTSINLATIDDTREYVRNYLLPMVTGPRLSDAATRDGR</sequence>
<dbReference type="Proteomes" id="UP000250347">
    <property type="component" value="Unassembled WGS sequence"/>
</dbReference>
<dbReference type="RefSeq" id="WP_112709762.1">
    <property type="nucleotide sequence ID" value="NZ_QMEU01000069.1"/>
</dbReference>
<evidence type="ECO:0000313" key="5">
    <source>
        <dbReference type="Proteomes" id="UP000250347"/>
    </source>
</evidence>
<feature type="DNA-binding region" description="H-T-H motif" evidence="2">
    <location>
        <begin position="51"/>
        <end position="70"/>
    </location>
</feature>
<dbReference type="PANTHER" id="PTHR30055:SF153">
    <property type="entry name" value="HTH-TYPE TRANSCRIPTIONAL REPRESSOR RV3405C"/>
    <property type="match status" value="1"/>
</dbReference>
<comment type="caution">
    <text evidence="4">The sequence shown here is derived from an EMBL/GenBank/DDBJ whole genome shotgun (WGS) entry which is preliminary data.</text>
</comment>
<accession>A0A329KB39</accession>
<dbReference type="PROSITE" id="PS01081">
    <property type="entry name" value="HTH_TETR_1"/>
    <property type="match status" value="1"/>
</dbReference>
<dbReference type="InterPro" id="IPR023772">
    <property type="entry name" value="DNA-bd_HTH_TetR-type_CS"/>
</dbReference>
<dbReference type="Pfam" id="PF00440">
    <property type="entry name" value="TetR_N"/>
    <property type="match status" value="1"/>
</dbReference>
<dbReference type="GO" id="GO:0000976">
    <property type="term" value="F:transcription cis-regulatory region binding"/>
    <property type="evidence" value="ECO:0007669"/>
    <property type="project" value="TreeGrafter"/>
</dbReference>
<dbReference type="InterPro" id="IPR001647">
    <property type="entry name" value="HTH_TetR"/>
</dbReference>
<dbReference type="SUPFAM" id="SSF46689">
    <property type="entry name" value="Homeodomain-like"/>
    <property type="match status" value="1"/>
</dbReference>
<dbReference type="AlphaFoldDB" id="A0A329KB39"/>
<dbReference type="PANTHER" id="PTHR30055">
    <property type="entry name" value="HTH-TYPE TRANSCRIPTIONAL REGULATOR RUTR"/>
    <property type="match status" value="1"/>
</dbReference>
<dbReference type="Gene3D" id="1.10.357.10">
    <property type="entry name" value="Tetracycline Repressor, domain 2"/>
    <property type="match status" value="1"/>
</dbReference>
<gene>
    <name evidence="4" type="ORF">DQP58_18825</name>
</gene>